<evidence type="ECO:0000313" key="5">
    <source>
        <dbReference type="Proteomes" id="UP000183529"/>
    </source>
</evidence>
<dbReference type="Pfam" id="PF13181">
    <property type="entry name" value="TPR_8"/>
    <property type="match status" value="1"/>
</dbReference>
<dbReference type="InterPro" id="IPR011990">
    <property type="entry name" value="TPR-like_helical_dom_sf"/>
</dbReference>
<dbReference type="EMBL" id="FNZM01000045">
    <property type="protein sequence ID" value="SEK15676.1"/>
    <property type="molecule type" value="Genomic_DNA"/>
</dbReference>
<dbReference type="AlphaFoldDB" id="A0AAQ1GPP5"/>
<evidence type="ECO:0000256" key="3">
    <source>
        <dbReference type="PROSITE-ProRule" id="PRU00339"/>
    </source>
</evidence>
<protein>
    <submittedName>
        <fullName evidence="4">Tetratricopeptide repeat-containing protein</fullName>
    </submittedName>
</protein>
<reference evidence="4 5" key="1">
    <citation type="submission" date="2016-10" db="EMBL/GenBank/DDBJ databases">
        <authorList>
            <person name="Varghese N."/>
            <person name="Submissions S."/>
        </authorList>
    </citation>
    <scope>NUCLEOTIDE SEQUENCE [LARGE SCALE GENOMIC DNA]</scope>
    <source>
        <strain evidence="4 5">LMG 22274</strain>
    </source>
</reference>
<gene>
    <name evidence="4" type="ORF">SAMN05216550_1451</name>
</gene>
<dbReference type="InterPro" id="IPR019734">
    <property type="entry name" value="TPR_rpt"/>
</dbReference>
<dbReference type="InterPro" id="IPR013105">
    <property type="entry name" value="TPR_2"/>
</dbReference>
<dbReference type="InterPro" id="IPR037919">
    <property type="entry name" value="OGT"/>
</dbReference>
<keyword evidence="2 3" id="KW-0802">TPR repeat</keyword>
<evidence type="ECO:0000313" key="4">
    <source>
        <dbReference type="EMBL" id="SEK15676.1"/>
    </source>
</evidence>
<dbReference type="SUPFAM" id="SSF48452">
    <property type="entry name" value="TPR-like"/>
    <property type="match status" value="1"/>
</dbReference>
<dbReference type="PANTHER" id="PTHR44366">
    <property type="entry name" value="UDP-N-ACETYLGLUCOSAMINE--PEPTIDE N-ACETYLGLUCOSAMINYLTRANSFERASE 110 KDA SUBUNIT"/>
    <property type="match status" value="1"/>
</dbReference>
<dbReference type="Pfam" id="PF07719">
    <property type="entry name" value="TPR_2"/>
    <property type="match status" value="1"/>
</dbReference>
<evidence type="ECO:0000256" key="2">
    <source>
        <dbReference type="ARBA" id="ARBA00022803"/>
    </source>
</evidence>
<dbReference type="Gene3D" id="1.25.40.10">
    <property type="entry name" value="Tetratricopeptide repeat domain"/>
    <property type="match status" value="2"/>
</dbReference>
<proteinExistence type="predicted"/>
<dbReference type="PROSITE" id="PS50005">
    <property type="entry name" value="TPR"/>
    <property type="match status" value="1"/>
</dbReference>
<comment type="caution">
    <text evidence="4">The sequence shown here is derived from an EMBL/GenBank/DDBJ whole genome shotgun (WGS) entry which is preliminary data.</text>
</comment>
<name>A0AAQ1GPP5_9BURK</name>
<evidence type="ECO:0000256" key="1">
    <source>
        <dbReference type="ARBA" id="ARBA00022737"/>
    </source>
</evidence>
<feature type="repeat" description="TPR" evidence="3">
    <location>
        <begin position="198"/>
        <end position="231"/>
    </location>
</feature>
<organism evidence="4 5">
    <name type="scientific">Paraburkholderia tropica</name>
    <dbReference type="NCBI Taxonomy" id="92647"/>
    <lineage>
        <taxon>Bacteria</taxon>
        <taxon>Pseudomonadati</taxon>
        <taxon>Pseudomonadota</taxon>
        <taxon>Betaproteobacteria</taxon>
        <taxon>Burkholderiales</taxon>
        <taxon>Burkholderiaceae</taxon>
        <taxon>Paraburkholderia</taxon>
    </lineage>
</organism>
<dbReference type="GO" id="GO:0097363">
    <property type="term" value="F:protein O-acetylglucosaminyltransferase activity"/>
    <property type="evidence" value="ECO:0007669"/>
    <property type="project" value="TreeGrafter"/>
</dbReference>
<dbReference type="GO" id="GO:0006493">
    <property type="term" value="P:protein O-linked glycosylation"/>
    <property type="evidence" value="ECO:0007669"/>
    <property type="project" value="InterPro"/>
</dbReference>
<keyword evidence="1" id="KW-0677">Repeat</keyword>
<dbReference type="PANTHER" id="PTHR44366:SF1">
    <property type="entry name" value="UDP-N-ACETYLGLUCOSAMINE--PEPTIDE N-ACETYLGLUCOSAMINYLTRANSFERASE 110 KDA SUBUNIT"/>
    <property type="match status" value="1"/>
</dbReference>
<accession>A0AAQ1GPP5</accession>
<sequence>MLGVSRRALSSLIASGLVAPVRGHRNELRFSFRDIVVLRTALRLRTSEIPRRRILRALANLKKSLSDETPLSGLHISSVGDTIAVRSGKTQWDANSGQLLLDFGDSVTKNAVTPLEASPARIEQRTRLAADWYAKAERLQERDPAAAEHAYRQVIKLSPMPHYHAYNNLGAMLSRSDDRCSDALIVFEQALKHFNEAELLHYNRAVLLEHAGRLDEAARGYMRCLELNPHSDDAAFNCASVLEQLGDNDGAAQAYVRCLQINPSHSEALRHLNLLMDKLRGDSRALIRHMSAWRRSTV</sequence>
<dbReference type="SMART" id="SM00028">
    <property type="entry name" value="TPR"/>
    <property type="match status" value="4"/>
</dbReference>
<dbReference type="Proteomes" id="UP000183529">
    <property type="component" value="Unassembled WGS sequence"/>
</dbReference>